<protein>
    <submittedName>
        <fullName evidence="2">CRISPR-associated protein NE0113 (Cas_NE0113)</fullName>
    </submittedName>
</protein>
<gene>
    <name evidence="2" type="ORF">SAMN04488516_1127</name>
</gene>
<evidence type="ECO:0000259" key="1">
    <source>
        <dbReference type="Pfam" id="PF09623"/>
    </source>
</evidence>
<dbReference type="RefSeq" id="WP_092066046.1">
    <property type="nucleotide sequence ID" value="NZ_FNIN01000012.1"/>
</dbReference>
<dbReference type="STRING" id="206665.SAMN04488516_1127"/>
<name>A0A1H0FEB7_9BACT</name>
<dbReference type="InterPro" id="IPR019092">
    <property type="entry name" value="SSO2081-like_dom"/>
</dbReference>
<proteinExistence type="predicted"/>
<reference evidence="2 3" key="1">
    <citation type="submission" date="2016-10" db="EMBL/GenBank/DDBJ databases">
        <authorList>
            <person name="de Groot N.N."/>
        </authorList>
    </citation>
    <scope>NUCLEOTIDE SEQUENCE [LARGE SCALE GENOMIC DNA]</scope>
    <source>
        <strain evidence="2 3">DSM 15269</strain>
    </source>
</reference>
<dbReference type="Pfam" id="PF09623">
    <property type="entry name" value="Cas_NE0113"/>
    <property type="match status" value="1"/>
</dbReference>
<dbReference type="Proteomes" id="UP000199602">
    <property type="component" value="Unassembled WGS sequence"/>
</dbReference>
<dbReference type="NCBIfam" id="TIGR02584">
    <property type="entry name" value="cas_NE0113"/>
    <property type="match status" value="1"/>
</dbReference>
<organism evidence="2 3">
    <name type="scientific">Desulfonauticus submarinus</name>
    <dbReference type="NCBI Taxonomy" id="206665"/>
    <lineage>
        <taxon>Bacteria</taxon>
        <taxon>Pseudomonadati</taxon>
        <taxon>Thermodesulfobacteriota</taxon>
        <taxon>Desulfovibrionia</taxon>
        <taxon>Desulfovibrionales</taxon>
        <taxon>Desulfonauticaceae</taxon>
        <taxon>Desulfonauticus</taxon>
    </lineage>
</organism>
<dbReference type="OrthoDB" id="9805822at2"/>
<dbReference type="InterPro" id="IPR013413">
    <property type="entry name" value="CRISPR-assoc_prot_NE0113"/>
</dbReference>
<evidence type="ECO:0000313" key="2">
    <source>
        <dbReference type="EMBL" id="SDN92871.1"/>
    </source>
</evidence>
<sequence>MKNRILLCLCGLTPQVITEAVYCLAHYEPQFIPDKLEIITTSRGKMHILESLLHPMQGKFNLLCKEYNLNIFFDESCIHVVDFQKEYLDNFETKNNNLKMMDLILAIVRNLCLPQENQVYACLSGGRKTMSFYLGMAMQFYAKENDELFHVLVNKEFENHPEFYFPPKIEKQIVSVDSKSGKLTYFSSKDAKLVLYKVPFVRLRPLGVVKDIEKISFAKQVKYVQETINKSLKLHVNIGKRTLVYGNRMVELTPMEMALYCFFVKKKLDCPQNKCILNCTKCFVSVYDLDVDVLIRFLNKIKGHWNPNSAQLYQLKQKGDIKSWFFPHRSRINRKIKKVFGSIGLIESEKRYAGTRYGLNIDKKNLILED</sequence>
<dbReference type="EMBL" id="FNIN01000012">
    <property type="protein sequence ID" value="SDN92871.1"/>
    <property type="molecule type" value="Genomic_DNA"/>
</dbReference>
<dbReference type="AlphaFoldDB" id="A0A1H0FEB7"/>
<keyword evidence="3" id="KW-1185">Reference proteome</keyword>
<evidence type="ECO:0000313" key="3">
    <source>
        <dbReference type="Proteomes" id="UP000199602"/>
    </source>
</evidence>
<feature type="domain" description="CRISPR system ring nuclease SSO2081-like" evidence="1">
    <location>
        <begin position="13"/>
        <end position="226"/>
    </location>
</feature>
<accession>A0A1H0FEB7</accession>